<evidence type="ECO:0000256" key="3">
    <source>
        <dbReference type="ARBA" id="ARBA00022741"/>
    </source>
</evidence>
<evidence type="ECO:0000313" key="7">
    <source>
        <dbReference type="Proteomes" id="UP000076563"/>
    </source>
</evidence>
<dbReference type="InterPro" id="IPR003439">
    <property type="entry name" value="ABC_transporter-like_ATP-bd"/>
</dbReference>
<dbReference type="InterPro" id="IPR017871">
    <property type="entry name" value="ABC_transporter-like_CS"/>
</dbReference>
<dbReference type="GO" id="GO:0016887">
    <property type="term" value="F:ATP hydrolysis activity"/>
    <property type="evidence" value="ECO:0007669"/>
    <property type="project" value="InterPro"/>
</dbReference>
<keyword evidence="4 6" id="KW-0067">ATP-binding</keyword>
<evidence type="ECO:0000256" key="4">
    <source>
        <dbReference type="ARBA" id="ARBA00022840"/>
    </source>
</evidence>
<dbReference type="PROSITE" id="PS50893">
    <property type="entry name" value="ABC_TRANSPORTER_2"/>
    <property type="match status" value="1"/>
</dbReference>
<keyword evidence="2" id="KW-0813">Transport</keyword>
<dbReference type="Gene3D" id="3.40.50.300">
    <property type="entry name" value="P-loop containing nucleotide triphosphate hydrolases"/>
    <property type="match status" value="1"/>
</dbReference>
<dbReference type="OrthoDB" id="9804819at2"/>
<name>A0A163ZGW8_9BACL</name>
<accession>A0A163ZGW8</accession>
<sequence length="242" mass="27153">MGSPILEVDRITKNIGQRNVITECSFTLEKGKIYGFIGPNGAGKTTMMRMMTGLIRPTTGHIRIDSFDVQTRRVQALSKVGAIIESPVFFEYMTGRQVLRNLSRLHPDITSSEREAHIERLLHTVGLAGRGNDRVKAYSLGMKQRLGIAQSLLGSPELLLLDEPSNGLDPMGMRELRDLIVRLRDSGNYAFFISSHLLDELQQMCDELIIIREGSILWKGPTEQLVANGQRLEDAFMELMHS</sequence>
<dbReference type="PANTHER" id="PTHR43335:SF4">
    <property type="entry name" value="ABC TRANSPORTER, ATP-BINDING PROTEIN"/>
    <property type="match status" value="1"/>
</dbReference>
<dbReference type="PANTHER" id="PTHR43335">
    <property type="entry name" value="ABC TRANSPORTER, ATP-BINDING PROTEIN"/>
    <property type="match status" value="1"/>
</dbReference>
<evidence type="ECO:0000256" key="2">
    <source>
        <dbReference type="ARBA" id="ARBA00022448"/>
    </source>
</evidence>
<proteinExistence type="inferred from homology"/>
<dbReference type="GO" id="GO:0005524">
    <property type="term" value="F:ATP binding"/>
    <property type="evidence" value="ECO:0007669"/>
    <property type="project" value="UniProtKB-KW"/>
</dbReference>
<dbReference type="EMBL" id="LQRA01000041">
    <property type="protein sequence ID" value="KZE81747.1"/>
    <property type="molecule type" value="Genomic_DNA"/>
</dbReference>
<dbReference type="PROSITE" id="PS00211">
    <property type="entry name" value="ABC_TRANSPORTER_1"/>
    <property type="match status" value="1"/>
</dbReference>
<dbReference type="AlphaFoldDB" id="A0A163ZGW8"/>
<protein>
    <submittedName>
        <fullName evidence="6">ABC transporter ATP-binding protein</fullName>
    </submittedName>
</protein>
<comment type="caution">
    <text evidence="6">The sequence shown here is derived from an EMBL/GenBank/DDBJ whole genome shotgun (WGS) entry which is preliminary data.</text>
</comment>
<evidence type="ECO:0000256" key="1">
    <source>
        <dbReference type="ARBA" id="ARBA00005417"/>
    </source>
</evidence>
<dbReference type="InterPro" id="IPR027417">
    <property type="entry name" value="P-loop_NTPase"/>
</dbReference>
<dbReference type="eggNOG" id="COG1131">
    <property type="taxonomic scope" value="Bacteria"/>
</dbReference>
<dbReference type="Pfam" id="PF00005">
    <property type="entry name" value="ABC_tran"/>
    <property type="match status" value="1"/>
</dbReference>
<dbReference type="STRING" id="1007103.GCA_000213315_03130"/>
<gene>
    <name evidence="6" type="ORF">AV654_09900</name>
</gene>
<dbReference type="Proteomes" id="UP000076563">
    <property type="component" value="Unassembled WGS sequence"/>
</dbReference>
<dbReference type="SUPFAM" id="SSF52540">
    <property type="entry name" value="P-loop containing nucleoside triphosphate hydrolases"/>
    <property type="match status" value="1"/>
</dbReference>
<keyword evidence="3" id="KW-0547">Nucleotide-binding</keyword>
<dbReference type="InterPro" id="IPR003593">
    <property type="entry name" value="AAA+_ATPase"/>
</dbReference>
<evidence type="ECO:0000259" key="5">
    <source>
        <dbReference type="PROSITE" id="PS50893"/>
    </source>
</evidence>
<feature type="domain" description="ABC transporter" evidence="5">
    <location>
        <begin position="6"/>
        <end position="238"/>
    </location>
</feature>
<dbReference type="RefSeq" id="WP_063178848.1">
    <property type="nucleotide sequence ID" value="NZ_CP121215.1"/>
</dbReference>
<organism evidence="6 7">
    <name type="scientific">Paenibacillus elgii</name>
    <dbReference type="NCBI Taxonomy" id="189691"/>
    <lineage>
        <taxon>Bacteria</taxon>
        <taxon>Bacillati</taxon>
        <taxon>Bacillota</taxon>
        <taxon>Bacilli</taxon>
        <taxon>Bacillales</taxon>
        <taxon>Paenibacillaceae</taxon>
        <taxon>Paenibacillus</taxon>
    </lineage>
</organism>
<evidence type="ECO:0000313" key="6">
    <source>
        <dbReference type="EMBL" id="KZE81747.1"/>
    </source>
</evidence>
<keyword evidence="7" id="KW-1185">Reference proteome</keyword>
<reference evidence="7" key="1">
    <citation type="submission" date="2016-01" db="EMBL/GenBank/DDBJ databases">
        <title>Draft genome of Chromobacterium sp. F49.</title>
        <authorList>
            <person name="Hong K.W."/>
        </authorList>
    </citation>
    <scope>NUCLEOTIDE SEQUENCE [LARGE SCALE GENOMIC DNA]</scope>
    <source>
        <strain evidence="7">M63</strain>
    </source>
</reference>
<dbReference type="SMART" id="SM00382">
    <property type="entry name" value="AAA"/>
    <property type="match status" value="1"/>
</dbReference>
<comment type="similarity">
    <text evidence="1">Belongs to the ABC transporter superfamily.</text>
</comment>